<organism evidence="2 3">
    <name type="scientific">Diaphorina citri</name>
    <name type="common">Asian citrus psyllid</name>
    <dbReference type="NCBI Taxonomy" id="121845"/>
    <lineage>
        <taxon>Eukaryota</taxon>
        <taxon>Metazoa</taxon>
        <taxon>Ecdysozoa</taxon>
        <taxon>Arthropoda</taxon>
        <taxon>Hexapoda</taxon>
        <taxon>Insecta</taxon>
        <taxon>Pterygota</taxon>
        <taxon>Neoptera</taxon>
        <taxon>Paraneoptera</taxon>
        <taxon>Hemiptera</taxon>
        <taxon>Sternorrhyncha</taxon>
        <taxon>Psylloidea</taxon>
        <taxon>Psyllidae</taxon>
        <taxon>Diaphorininae</taxon>
        <taxon>Diaphorina</taxon>
    </lineage>
</organism>
<proteinExistence type="predicted"/>
<feature type="region of interest" description="Disordered" evidence="1">
    <location>
        <begin position="306"/>
        <end position="348"/>
    </location>
</feature>
<protein>
    <submittedName>
        <fullName evidence="3">Uncharacterized protein LOC103519808</fullName>
    </submittedName>
</protein>
<dbReference type="Proteomes" id="UP000079169">
    <property type="component" value="Unplaced"/>
</dbReference>
<feature type="compositionally biased region" description="Polar residues" evidence="1">
    <location>
        <begin position="177"/>
        <end position="191"/>
    </location>
</feature>
<dbReference type="STRING" id="121845.A0A3Q0JEN2"/>
<feature type="region of interest" description="Disordered" evidence="1">
    <location>
        <begin position="29"/>
        <end position="94"/>
    </location>
</feature>
<dbReference type="AlphaFoldDB" id="A0A3Q0JEN2"/>
<dbReference type="RefSeq" id="XP_026686952.1">
    <property type="nucleotide sequence ID" value="XM_026831151.1"/>
</dbReference>
<dbReference type="PaxDb" id="121845-A0A3Q0JEN2"/>
<keyword evidence="2" id="KW-1185">Reference proteome</keyword>
<feature type="compositionally biased region" description="Basic residues" evidence="1">
    <location>
        <begin position="241"/>
        <end position="251"/>
    </location>
</feature>
<feature type="compositionally biased region" description="Polar residues" evidence="1">
    <location>
        <begin position="326"/>
        <end position="340"/>
    </location>
</feature>
<evidence type="ECO:0000256" key="1">
    <source>
        <dbReference type="SAM" id="MobiDB-lite"/>
    </source>
</evidence>
<feature type="region of interest" description="Disordered" evidence="1">
    <location>
        <begin position="159"/>
        <end position="193"/>
    </location>
</feature>
<dbReference type="KEGG" id="dci:103519808"/>
<evidence type="ECO:0000313" key="2">
    <source>
        <dbReference type="Proteomes" id="UP000079169"/>
    </source>
</evidence>
<accession>A0A3Q0JEN2</accession>
<gene>
    <name evidence="3" type="primary">LOC103519808</name>
</gene>
<dbReference type="GeneID" id="103519808"/>
<feature type="compositionally biased region" description="Basic and acidic residues" evidence="1">
    <location>
        <begin position="70"/>
        <end position="80"/>
    </location>
</feature>
<reference evidence="3" key="1">
    <citation type="submission" date="2025-08" db="UniProtKB">
        <authorList>
            <consortium name="RefSeq"/>
        </authorList>
    </citation>
    <scope>IDENTIFICATION</scope>
</reference>
<sequence length="348" mass="38841">MLGFNIINNSGLAYLENMLYRNTPNGRSLLKSRMSSQDDLDDDTNSNYSLPMPPSVTDRGGCEASIPWRGDSHDSSSSERMDEDSDQLSLLPSHLSHLPPHFSRVHFTLGGENESPGDNSRRYVPQATRQNFVGAESEVPPGDSSRRYVPQATRQNFVGVESEAPPGDSSRRYVPQATRQGTNNVNETGQMRSGYRLAKSFSEEFSETIDQEIEKQLVKIQSSQSDNYMQESQHPPPQKPSQKHANRKPKRPLSEGCHIISVIRMILMSEYLPTLMTTTSFVGAESEASPGDNSRRYVPQATRQNFVGAESEVPPSDSSRRYVPQATRQGTNNVNETGQMRSGYRHPI</sequence>
<name>A0A3Q0JEN2_DIACI</name>
<feature type="region of interest" description="Disordered" evidence="1">
    <location>
        <begin position="222"/>
        <end position="253"/>
    </location>
</feature>
<evidence type="ECO:0000313" key="3">
    <source>
        <dbReference type="RefSeq" id="XP_026686952.1"/>
    </source>
</evidence>